<dbReference type="Proteomes" id="UP000006135">
    <property type="component" value="Chromosome"/>
</dbReference>
<accession>F9ZP44</accession>
<organism evidence="1 2">
    <name type="scientific">Acidithiobacillus caldus (strain SM-1)</name>
    <dbReference type="NCBI Taxonomy" id="990288"/>
    <lineage>
        <taxon>Bacteria</taxon>
        <taxon>Pseudomonadati</taxon>
        <taxon>Pseudomonadota</taxon>
        <taxon>Acidithiobacillia</taxon>
        <taxon>Acidithiobacillales</taxon>
        <taxon>Acidithiobacillaceae</taxon>
        <taxon>Acidithiobacillus</taxon>
    </lineage>
</organism>
<dbReference type="HOGENOM" id="CLU_3163472_0_0_6"/>
<gene>
    <name evidence="1" type="ordered locus">Atc_1799</name>
</gene>
<dbReference type="KEGG" id="acu:Atc_1799"/>
<reference evidence="1 2" key="1">
    <citation type="journal article" date="2011" name="J. Genet. Genomics">
        <title>Unraveling the Acidithiobacillus caldus complete genome and its central metabolisms for carbon assimilation.</title>
        <authorList>
            <person name="You X.Y."/>
            <person name="Guo X."/>
            <person name="Zheng H.J."/>
            <person name="Zhang M.J."/>
            <person name="Liu L.J."/>
            <person name="Zhu Y.Q."/>
            <person name="Zhu B."/>
            <person name="Wang S.Y."/>
            <person name="Zhao G.P."/>
            <person name="Poetsch A."/>
            <person name="Jiang C.Y."/>
            <person name="Liu S.J."/>
        </authorList>
    </citation>
    <scope>NUCLEOTIDE SEQUENCE [LARGE SCALE GENOMIC DNA]</scope>
    <source>
        <strain evidence="1 2">SM-1</strain>
    </source>
</reference>
<evidence type="ECO:0000313" key="2">
    <source>
        <dbReference type="Proteomes" id="UP000006135"/>
    </source>
</evidence>
<proteinExistence type="predicted"/>
<evidence type="ECO:0000313" key="1">
    <source>
        <dbReference type="EMBL" id="AEK58447.1"/>
    </source>
</evidence>
<name>F9ZP44_ACICS</name>
<keyword evidence="2" id="KW-1185">Reference proteome</keyword>
<protein>
    <submittedName>
        <fullName evidence="1">Uncharacterized protein</fullName>
    </submittedName>
</protein>
<dbReference type="AlphaFoldDB" id="F9ZP44"/>
<sequence>MLSAGEEVIVLSQDCLFDPGGYRQSGGFGDFELDGALRLALEDYRTV</sequence>
<dbReference type="EMBL" id="CP002573">
    <property type="protein sequence ID" value="AEK58447.1"/>
    <property type="molecule type" value="Genomic_DNA"/>
</dbReference>